<dbReference type="SUPFAM" id="SSF54427">
    <property type="entry name" value="NTF2-like"/>
    <property type="match status" value="1"/>
</dbReference>
<reference evidence="1" key="1">
    <citation type="submission" date="2022-10" db="EMBL/GenBank/DDBJ databases">
        <title>Chryseobacterium babae sp. nov. isolated from the gut of the beetle Oryctes rhinoceros, and Chryseobacterium kimseyorum sp. nov., isolated from a stick insect rearing cage.</title>
        <authorList>
            <person name="Shelomi M."/>
            <person name="Han C.-J."/>
            <person name="Chen W.-M."/>
            <person name="Chen H.-K."/>
            <person name="Liaw S.-J."/>
            <person name="Muhle E."/>
            <person name="Clermont D."/>
        </authorList>
    </citation>
    <scope>NUCLEOTIDE SEQUENCE</scope>
    <source>
        <strain evidence="1">09-1422</strain>
    </source>
</reference>
<organism evidence="1 2">
    <name type="scientific">Chryseobacterium kimseyorum</name>
    <dbReference type="NCBI Taxonomy" id="2984028"/>
    <lineage>
        <taxon>Bacteria</taxon>
        <taxon>Pseudomonadati</taxon>
        <taxon>Bacteroidota</taxon>
        <taxon>Flavobacteriia</taxon>
        <taxon>Flavobacteriales</taxon>
        <taxon>Weeksellaceae</taxon>
        <taxon>Chryseobacterium group</taxon>
        <taxon>Chryseobacterium</taxon>
    </lineage>
</organism>
<protein>
    <submittedName>
        <fullName evidence="1">Ester cyclase</fullName>
    </submittedName>
</protein>
<dbReference type="InterPro" id="IPR032710">
    <property type="entry name" value="NTF2-like_dom_sf"/>
</dbReference>
<dbReference type="Proteomes" id="UP001163731">
    <property type="component" value="Unassembled WGS sequence"/>
</dbReference>
<sequence length="54" mass="6023">MEQGDVEAFRKLLDDKFINHTTPIGADSGPNGMINTFNNILRPAMPDLTVTIYE</sequence>
<accession>A0ABT3I2K7</accession>
<comment type="caution">
    <text evidence="1">The sequence shown here is derived from an EMBL/GenBank/DDBJ whole genome shotgun (WGS) entry which is preliminary data.</text>
</comment>
<keyword evidence="2" id="KW-1185">Reference proteome</keyword>
<proteinExistence type="predicted"/>
<evidence type="ECO:0000313" key="2">
    <source>
        <dbReference type="Proteomes" id="UP001163731"/>
    </source>
</evidence>
<name>A0ABT3I2K7_9FLAO</name>
<gene>
    <name evidence="1" type="ORF">OMO38_17355</name>
</gene>
<dbReference type="RefSeq" id="WP_264751453.1">
    <property type="nucleotide sequence ID" value="NZ_JAPDHW010000016.1"/>
</dbReference>
<dbReference type="Gene3D" id="3.10.450.50">
    <property type="match status" value="1"/>
</dbReference>
<dbReference type="EMBL" id="JAPDHW010000016">
    <property type="protein sequence ID" value="MCW3170299.1"/>
    <property type="molecule type" value="Genomic_DNA"/>
</dbReference>
<evidence type="ECO:0000313" key="1">
    <source>
        <dbReference type="EMBL" id="MCW3170299.1"/>
    </source>
</evidence>